<keyword evidence="3" id="KW-0539">Nucleus</keyword>
<accession>A0A6A6JHL2</accession>
<name>A0A6A6JHL2_WESOR</name>
<dbReference type="Pfam" id="PF04082">
    <property type="entry name" value="Fungal_trans"/>
    <property type="match status" value="1"/>
</dbReference>
<dbReference type="GO" id="GO:0006351">
    <property type="term" value="P:DNA-templated transcription"/>
    <property type="evidence" value="ECO:0007669"/>
    <property type="project" value="InterPro"/>
</dbReference>
<evidence type="ECO:0000256" key="3">
    <source>
        <dbReference type="ARBA" id="ARBA00023242"/>
    </source>
</evidence>
<feature type="domain" description="Xylanolytic transcriptional activator regulatory" evidence="5">
    <location>
        <begin position="272"/>
        <end position="367"/>
    </location>
</feature>
<sequence>MDSGSRHCAARKRPSQVLRACWECKRRKMHQLSQPSGSGDESSLGGMGSSGSTDGEQHPCPLHIGERLSKLEQLFEKFVCRRFASIPSSPSSTLNLSRSPTIAGPDSDEKPKSLFGILPEIKTESHSISTVGEKIVHWQATQEDPTAQISTWTSTPSTRALADRPDKSECDSARRGLVALLPSQHDSDVIFGSTNSWTIFESAYKPSRALYVNQDPRSYALDMSAVAKEPTVVIARTLLHLAICIGSLPPEFDSTRLNHIWSLNTTAENYVNAVSSFVSVADEMVCTLPGLETLLLLTVYQIQSANLRQAWLICRRAVNLAQLMGFHRIIRKPKINPPIEAIEGAKILWRSIVDVETYLGLHLRLPFASEEYPCEEGGDARMIHRAELVMLSRQISQLDGTITPQTYVHALSLDEKLESLMKQLSKEWWEVPSMPSTARSEEAAMVLQRLVQQIWHLELKIFVHLPFLLRAQYESRYEYSKITGLQASRNIIMRWFALRNAAVTQTCCRFAELGVFIATVTIGLDILIDMATKEKSVVQRTRGSDFAMVCRVVREMEKLSQGSSREKFAARSAVVIKKLLWALDPNRRTEGSGRLTIPYFGTIEIAFHKPPMRPAF</sequence>
<proteinExistence type="predicted"/>
<dbReference type="PANTHER" id="PTHR47840:SF1">
    <property type="entry name" value="ZN(II)2CYS6 TRANSCRIPTION FACTOR (EUROFUNG)"/>
    <property type="match status" value="1"/>
</dbReference>
<feature type="region of interest" description="Disordered" evidence="4">
    <location>
        <begin position="147"/>
        <end position="167"/>
    </location>
</feature>
<dbReference type="GO" id="GO:0008270">
    <property type="term" value="F:zinc ion binding"/>
    <property type="evidence" value="ECO:0007669"/>
    <property type="project" value="InterPro"/>
</dbReference>
<dbReference type="Proteomes" id="UP000800097">
    <property type="component" value="Unassembled WGS sequence"/>
</dbReference>
<evidence type="ECO:0000256" key="4">
    <source>
        <dbReference type="SAM" id="MobiDB-lite"/>
    </source>
</evidence>
<dbReference type="GeneID" id="54551932"/>
<protein>
    <recommendedName>
        <fullName evidence="5">Xylanolytic transcriptional activator regulatory domain-containing protein</fullName>
    </recommendedName>
</protein>
<feature type="compositionally biased region" description="Polar residues" evidence="4">
    <location>
        <begin position="147"/>
        <end position="158"/>
    </location>
</feature>
<feature type="region of interest" description="Disordered" evidence="4">
    <location>
        <begin position="88"/>
        <end position="111"/>
    </location>
</feature>
<evidence type="ECO:0000313" key="6">
    <source>
        <dbReference type="EMBL" id="KAF2274739.1"/>
    </source>
</evidence>
<keyword evidence="2" id="KW-0804">Transcription</keyword>
<dbReference type="AlphaFoldDB" id="A0A6A6JHL2"/>
<keyword evidence="7" id="KW-1185">Reference proteome</keyword>
<dbReference type="GO" id="GO:0003677">
    <property type="term" value="F:DNA binding"/>
    <property type="evidence" value="ECO:0007669"/>
    <property type="project" value="InterPro"/>
</dbReference>
<dbReference type="PANTHER" id="PTHR47840">
    <property type="entry name" value="ZN(II)2CYS6 TRANSCRIPTION FACTOR (EUROFUNG)-RELATED"/>
    <property type="match status" value="1"/>
</dbReference>
<dbReference type="EMBL" id="ML986501">
    <property type="protein sequence ID" value="KAF2274739.1"/>
    <property type="molecule type" value="Genomic_DNA"/>
</dbReference>
<dbReference type="RefSeq" id="XP_033652278.1">
    <property type="nucleotide sequence ID" value="XM_033798757.1"/>
</dbReference>
<feature type="non-terminal residue" evidence="6">
    <location>
        <position position="616"/>
    </location>
</feature>
<evidence type="ECO:0000313" key="7">
    <source>
        <dbReference type="Proteomes" id="UP000800097"/>
    </source>
</evidence>
<feature type="compositionally biased region" description="Low complexity" evidence="4">
    <location>
        <begin position="88"/>
        <end position="101"/>
    </location>
</feature>
<gene>
    <name evidence="6" type="ORF">EI97DRAFT_434967</name>
</gene>
<organism evidence="6 7">
    <name type="scientific">Westerdykella ornata</name>
    <dbReference type="NCBI Taxonomy" id="318751"/>
    <lineage>
        <taxon>Eukaryota</taxon>
        <taxon>Fungi</taxon>
        <taxon>Dikarya</taxon>
        <taxon>Ascomycota</taxon>
        <taxon>Pezizomycotina</taxon>
        <taxon>Dothideomycetes</taxon>
        <taxon>Pleosporomycetidae</taxon>
        <taxon>Pleosporales</taxon>
        <taxon>Sporormiaceae</taxon>
        <taxon>Westerdykella</taxon>
    </lineage>
</organism>
<feature type="region of interest" description="Disordered" evidence="4">
    <location>
        <begin position="30"/>
        <end position="62"/>
    </location>
</feature>
<feature type="compositionally biased region" description="Low complexity" evidence="4">
    <location>
        <begin position="36"/>
        <end position="54"/>
    </location>
</feature>
<evidence type="ECO:0000259" key="5">
    <source>
        <dbReference type="Pfam" id="PF04082"/>
    </source>
</evidence>
<evidence type="ECO:0000256" key="2">
    <source>
        <dbReference type="ARBA" id="ARBA00023163"/>
    </source>
</evidence>
<reference evidence="6" key="1">
    <citation type="journal article" date="2020" name="Stud. Mycol.">
        <title>101 Dothideomycetes genomes: a test case for predicting lifestyles and emergence of pathogens.</title>
        <authorList>
            <person name="Haridas S."/>
            <person name="Albert R."/>
            <person name="Binder M."/>
            <person name="Bloem J."/>
            <person name="Labutti K."/>
            <person name="Salamov A."/>
            <person name="Andreopoulos B."/>
            <person name="Baker S."/>
            <person name="Barry K."/>
            <person name="Bills G."/>
            <person name="Bluhm B."/>
            <person name="Cannon C."/>
            <person name="Castanera R."/>
            <person name="Culley D."/>
            <person name="Daum C."/>
            <person name="Ezra D."/>
            <person name="Gonzalez J."/>
            <person name="Henrissat B."/>
            <person name="Kuo A."/>
            <person name="Liang C."/>
            <person name="Lipzen A."/>
            <person name="Lutzoni F."/>
            <person name="Magnuson J."/>
            <person name="Mondo S."/>
            <person name="Nolan M."/>
            <person name="Ohm R."/>
            <person name="Pangilinan J."/>
            <person name="Park H.-J."/>
            <person name="Ramirez L."/>
            <person name="Alfaro M."/>
            <person name="Sun H."/>
            <person name="Tritt A."/>
            <person name="Yoshinaga Y."/>
            <person name="Zwiers L.-H."/>
            <person name="Turgeon B."/>
            <person name="Goodwin S."/>
            <person name="Spatafora J."/>
            <person name="Crous P."/>
            <person name="Grigoriev I."/>
        </authorList>
    </citation>
    <scope>NUCLEOTIDE SEQUENCE</scope>
    <source>
        <strain evidence="6">CBS 379.55</strain>
    </source>
</reference>
<evidence type="ECO:0000256" key="1">
    <source>
        <dbReference type="ARBA" id="ARBA00023015"/>
    </source>
</evidence>
<dbReference type="OrthoDB" id="5392779at2759"/>
<keyword evidence="1" id="KW-0805">Transcription regulation</keyword>
<dbReference type="CDD" id="cd12148">
    <property type="entry name" value="fungal_TF_MHR"/>
    <property type="match status" value="1"/>
</dbReference>
<dbReference type="InterPro" id="IPR007219">
    <property type="entry name" value="XnlR_reg_dom"/>
</dbReference>